<dbReference type="Proteomes" id="UP001551482">
    <property type="component" value="Unassembled WGS sequence"/>
</dbReference>
<evidence type="ECO:0000313" key="2">
    <source>
        <dbReference type="EMBL" id="MEU8137658.1"/>
    </source>
</evidence>
<reference evidence="2 3" key="1">
    <citation type="submission" date="2024-06" db="EMBL/GenBank/DDBJ databases">
        <title>The Natural Products Discovery Center: Release of the First 8490 Sequenced Strains for Exploring Actinobacteria Biosynthetic Diversity.</title>
        <authorList>
            <person name="Kalkreuter E."/>
            <person name="Kautsar S.A."/>
            <person name="Yang D."/>
            <person name="Bader C.D."/>
            <person name="Teijaro C.N."/>
            <person name="Fluegel L."/>
            <person name="Davis C.M."/>
            <person name="Simpson J.R."/>
            <person name="Lauterbach L."/>
            <person name="Steele A.D."/>
            <person name="Gui C."/>
            <person name="Meng S."/>
            <person name="Li G."/>
            <person name="Viehrig K."/>
            <person name="Ye F."/>
            <person name="Su P."/>
            <person name="Kiefer A.F."/>
            <person name="Nichols A."/>
            <person name="Cepeda A.J."/>
            <person name="Yan W."/>
            <person name="Fan B."/>
            <person name="Jiang Y."/>
            <person name="Adhikari A."/>
            <person name="Zheng C.-J."/>
            <person name="Schuster L."/>
            <person name="Cowan T.M."/>
            <person name="Smanski M.J."/>
            <person name="Chevrette M.G."/>
            <person name="De Carvalho L.P.S."/>
            <person name="Shen B."/>
        </authorList>
    </citation>
    <scope>NUCLEOTIDE SEQUENCE [LARGE SCALE GENOMIC DNA]</scope>
    <source>
        <strain evidence="2 3">NPDC048946</strain>
    </source>
</reference>
<keyword evidence="3" id="KW-1185">Reference proteome</keyword>
<organism evidence="2 3">
    <name type="scientific">Streptodolium elevatio</name>
    <dbReference type="NCBI Taxonomy" id="3157996"/>
    <lineage>
        <taxon>Bacteria</taxon>
        <taxon>Bacillati</taxon>
        <taxon>Actinomycetota</taxon>
        <taxon>Actinomycetes</taxon>
        <taxon>Kitasatosporales</taxon>
        <taxon>Streptomycetaceae</taxon>
        <taxon>Streptodolium</taxon>
    </lineage>
</organism>
<dbReference type="EMBL" id="JBEZFP010000095">
    <property type="protein sequence ID" value="MEU8137658.1"/>
    <property type="molecule type" value="Genomic_DNA"/>
</dbReference>
<gene>
    <name evidence="2" type="ORF">AB0C36_29610</name>
</gene>
<accession>A0ABV3DPH3</accession>
<name>A0ABV3DPH3_9ACTN</name>
<proteinExistence type="predicted"/>
<feature type="region of interest" description="Disordered" evidence="1">
    <location>
        <begin position="118"/>
        <end position="138"/>
    </location>
</feature>
<comment type="caution">
    <text evidence="2">The sequence shown here is derived from an EMBL/GenBank/DDBJ whole genome shotgun (WGS) entry which is preliminary data.</text>
</comment>
<evidence type="ECO:0000256" key="1">
    <source>
        <dbReference type="SAM" id="MobiDB-lite"/>
    </source>
</evidence>
<sequence>MTIHERAVEVAASQDTVFHVLSDPHRIPDFIGMVTRADDHGPDSVTLTAVDRDGGSHSSVLRTHADGDEMHIAWELDSPRLRGEIVVAPGPDLEGWNHCIVRAAVDEGTWPGLPDSAEARSGYSRTPGKFGGTPGHEGLALGPVPDGPAGALTVVDPAKGDVVVPGEALERVLAEIRDHFAEAAHRT</sequence>
<dbReference type="RefSeq" id="WP_358359876.1">
    <property type="nucleotide sequence ID" value="NZ_JBEZFP010000095.1"/>
</dbReference>
<dbReference type="Gene3D" id="3.30.530.20">
    <property type="match status" value="1"/>
</dbReference>
<dbReference type="CDD" id="cd07812">
    <property type="entry name" value="SRPBCC"/>
    <property type="match status" value="1"/>
</dbReference>
<evidence type="ECO:0000313" key="3">
    <source>
        <dbReference type="Proteomes" id="UP001551482"/>
    </source>
</evidence>
<dbReference type="InterPro" id="IPR023393">
    <property type="entry name" value="START-like_dom_sf"/>
</dbReference>
<protein>
    <submittedName>
        <fullName evidence="2">SRPBCC family protein</fullName>
    </submittedName>
</protein>
<dbReference type="SUPFAM" id="SSF55961">
    <property type="entry name" value="Bet v1-like"/>
    <property type="match status" value="1"/>
</dbReference>